<evidence type="ECO:0000313" key="2">
    <source>
        <dbReference type="EMBL" id="MDT0687176.1"/>
    </source>
</evidence>
<protein>
    <submittedName>
        <fullName evidence="2">Uncharacterized protein</fullName>
    </submittedName>
</protein>
<dbReference type="Gene3D" id="2.60.40.1180">
    <property type="entry name" value="Golgi alpha-mannosidase II"/>
    <property type="match status" value="1"/>
</dbReference>
<comment type="caution">
    <text evidence="2">The sequence shown here is derived from an EMBL/GenBank/DDBJ whole genome shotgun (WGS) entry which is preliminary data.</text>
</comment>
<reference evidence="2 3" key="1">
    <citation type="submission" date="2023-09" db="EMBL/GenBank/DDBJ databases">
        <authorList>
            <person name="Rey-Velasco X."/>
        </authorList>
    </citation>
    <scope>NUCLEOTIDE SEQUENCE [LARGE SCALE GENOMIC DNA]</scope>
    <source>
        <strain evidence="2 3">F225</strain>
    </source>
</reference>
<keyword evidence="3" id="KW-1185">Reference proteome</keyword>
<gene>
    <name evidence="2" type="ORF">RM541_12455</name>
</gene>
<dbReference type="EMBL" id="JAVRHN010000009">
    <property type="protein sequence ID" value="MDT0687176.1"/>
    <property type="molecule type" value="Genomic_DNA"/>
</dbReference>
<feature type="chain" id="PRO_5046196299" evidence="1">
    <location>
        <begin position="32"/>
        <end position="658"/>
    </location>
</feature>
<dbReference type="SUPFAM" id="SSF51445">
    <property type="entry name" value="(Trans)glycosidases"/>
    <property type="match status" value="1"/>
</dbReference>
<evidence type="ECO:0000313" key="3">
    <source>
        <dbReference type="Proteomes" id="UP001253848"/>
    </source>
</evidence>
<dbReference type="RefSeq" id="WP_311500473.1">
    <property type="nucleotide sequence ID" value="NZ_JAVRHN010000009.1"/>
</dbReference>
<accession>A0ABU3DTY7</accession>
<dbReference type="Proteomes" id="UP001253848">
    <property type="component" value="Unassembled WGS sequence"/>
</dbReference>
<proteinExistence type="predicted"/>
<organism evidence="2 3">
    <name type="scientific">Autumnicola psychrophila</name>
    <dbReference type="NCBI Taxonomy" id="3075592"/>
    <lineage>
        <taxon>Bacteria</taxon>
        <taxon>Pseudomonadati</taxon>
        <taxon>Bacteroidota</taxon>
        <taxon>Flavobacteriia</taxon>
        <taxon>Flavobacteriales</taxon>
        <taxon>Flavobacteriaceae</taxon>
        <taxon>Autumnicola</taxon>
    </lineage>
</organism>
<feature type="signal peptide" evidence="1">
    <location>
        <begin position="1"/>
        <end position="31"/>
    </location>
</feature>
<sequence length="658" mass="74367">MKLRSKISLIRNLLPAITLFTMLLASKKSCAQAEFTTWGNMTGIRVDNQLMEFSTSLALVNKDDRTWRTRKEGQTIDFKRNGQEKQFSYEMQDIKWTNYIESTGKGEAKVEVSFSSPRDTLIKGAYFTVDLPEEFGTETEFRLISPDKIDLRDIRSNFSDAKYKAPAKGIVVESPTRKIEINFATPTEVIIKTEDSLNPEIRLNFVLAHGQVEAGKTYANTFTIKATGEIDTSPLNLKVYPDQEGDKFDGIGGNFRLQNPETDPQVIDYSLENLRVSWSRVEMPWREWHPNENEDPLEEARKGNLHPKVKAAMEMAQRLDQKGIPVILAAWFAPNWAIIGEPFKGKHPDGTMGNSLDLSRKDKIYNSLTSYIKFLKEEYGVKTVMFSFNESDLGIDVRQTAEEHNELIKELGKKFRSEGLQTKFLLGDTADANGWDFTTLASTDPEAIPFIGGVSFHSWRGWTRENLLKWADISNRVDAPLFIGEGSIDAGAWRYPQIFEEPTYALDEIDVYLKILRTATPLTILQWQLTADYSPLSGGGIFGNDEDELYPTQRFFNLEQLGSTPKGLFAIPINKDKETVTAAAFGDKSKGSYAIHLVNKGATRDVNLTGLPDSVNNMKIYLTNRENSYKKIRTIEVKNGEVNFELEGASYVSLFSEN</sequence>
<keyword evidence="1" id="KW-0732">Signal</keyword>
<name>A0ABU3DTY7_9FLAO</name>
<dbReference type="InterPro" id="IPR017853">
    <property type="entry name" value="GH"/>
</dbReference>
<dbReference type="Gene3D" id="3.20.20.80">
    <property type="entry name" value="Glycosidases"/>
    <property type="match status" value="1"/>
</dbReference>
<evidence type="ECO:0000256" key="1">
    <source>
        <dbReference type="SAM" id="SignalP"/>
    </source>
</evidence>
<dbReference type="InterPro" id="IPR013780">
    <property type="entry name" value="Glyco_hydro_b"/>
</dbReference>